<keyword evidence="1" id="KW-1015">Disulfide bond</keyword>
<dbReference type="InterPro" id="IPR014044">
    <property type="entry name" value="CAP_dom"/>
</dbReference>
<reference evidence="4" key="1">
    <citation type="submission" date="2022-11" db="UniProtKB">
        <authorList>
            <consortium name="WormBaseParasite"/>
        </authorList>
    </citation>
    <scope>IDENTIFICATION</scope>
</reference>
<evidence type="ECO:0000313" key="3">
    <source>
        <dbReference type="Proteomes" id="UP000887577"/>
    </source>
</evidence>
<dbReference type="Gene3D" id="3.10.100.10">
    <property type="entry name" value="Mannose-Binding Protein A, subunit A"/>
    <property type="match status" value="1"/>
</dbReference>
<dbReference type="Gene3D" id="3.40.33.10">
    <property type="entry name" value="CAP"/>
    <property type="match status" value="2"/>
</dbReference>
<organism evidence="3 4">
    <name type="scientific">Panagrolaimus superbus</name>
    <dbReference type="NCBI Taxonomy" id="310955"/>
    <lineage>
        <taxon>Eukaryota</taxon>
        <taxon>Metazoa</taxon>
        <taxon>Ecdysozoa</taxon>
        <taxon>Nematoda</taxon>
        <taxon>Chromadorea</taxon>
        <taxon>Rhabditida</taxon>
        <taxon>Tylenchina</taxon>
        <taxon>Panagrolaimomorpha</taxon>
        <taxon>Panagrolaimoidea</taxon>
        <taxon>Panagrolaimidae</taxon>
        <taxon>Panagrolaimus</taxon>
    </lineage>
</organism>
<dbReference type="AlphaFoldDB" id="A0A914Z396"/>
<dbReference type="InterPro" id="IPR016186">
    <property type="entry name" value="C-type_lectin-like/link_sf"/>
</dbReference>
<evidence type="ECO:0000256" key="1">
    <source>
        <dbReference type="ARBA" id="ARBA00023157"/>
    </source>
</evidence>
<protein>
    <submittedName>
        <fullName evidence="4">C-type lectin domain-containing protein</fullName>
    </submittedName>
</protein>
<accession>A0A914Z396</accession>
<name>A0A914Z396_9BILA</name>
<evidence type="ECO:0000259" key="2">
    <source>
        <dbReference type="PROSITE" id="PS50041"/>
    </source>
</evidence>
<dbReference type="Proteomes" id="UP000887577">
    <property type="component" value="Unplaced"/>
</dbReference>
<dbReference type="SUPFAM" id="SSF55797">
    <property type="entry name" value="PR-1-like"/>
    <property type="match status" value="2"/>
</dbReference>
<dbReference type="InterPro" id="IPR035940">
    <property type="entry name" value="CAP_sf"/>
</dbReference>
<dbReference type="SUPFAM" id="SSF56436">
    <property type="entry name" value="C-type lectin-like"/>
    <property type="match status" value="1"/>
</dbReference>
<dbReference type="SMART" id="SM00034">
    <property type="entry name" value="CLECT"/>
    <property type="match status" value="1"/>
</dbReference>
<dbReference type="CDD" id="cd00037">
    <property type="entry name" value="CLECT"/>
    <property type="match status" value="1"/>
</dbReference>
<proteinExistence type="predicted"/>
<dbReference type="InterPro" id="IPR050111">
    <property type="entry name" value="C-type_lectin/snaclec_domain"/>
</dbReference>
<keyword evidence="3" id="KW-1185">Reference proteome</keyword>
<dbReference type="InterPro" id="IPR018378">
    <property type="entry name" value="C-type_lectin_CS"/>
</dbReference>
<evidence type="ECO:0000313" key="4">
    <source>
        <dbReference type="WBParaSite" id="PSU_v2.g6834.t1"/>
    </source>
</evidence>
<dbReference type="InterPro" id="IPR001304">
    <property type="entry name" value="C-type_lectin-like"/>
</dbReference>
<dbReference type="Pfam" id="PF00188">
    <property type="entry name" value="CAP"/>
    <property type="match status" value="1"/>
</dbReference>
<dbReference type="WBParaSite" id="PSU_v2.g6834.t1">
    <property type="protein sequence ID" value="PSU_v2.g6834.t1"/>
    <property type="gene ID" value="PSU_v2.g6834"/>
</dbReference>
<dbReference type="InterPro" id="IPR016187">
    <property type="entry name" value="CTDL_fold"/>
</dbReference>
<dbReference type="PROSITE" id="PS50041">
    <property type="entry name" value="C_TYPE_LECTIN_2"/>
    <property type="match status" value="1"/>
</dbReference>
<sequence length="573" mass="64097">MVAAISCPATISSLDEESRDKILETVNRDRELIRRGELVLTNGENALQGAFMQNLTWDCNVEANVAVKAEALCNGSWGQYSFFEVPYTVSLYRYGNVGNPIIDHVNFWTSSESFNASTYIQLASDTRYLLYSKQFTSYYLSDVGTTLGCASYQCPAKNWTQLICKTSPSVTINETIYVSGDPSVVTTPVPEPVCSIPETFLTSAHRTKLINSINEKRSQALNGTLRLYDGKFALQAQQMPMLTWDCEMEAQVSKVIEERCTTAALSARPNESTWYDSETYNTIDYYVHEFSKTNIDEVGFKFLSNTTYGTFGRNVIDARVLHDKATKIGCAIFQCNHIVAGKPSPLTNMICTFDVNWTPLTNGTRIKIYEPRTSVSTTLPPVTIPSEIQTTTALNTAPPTGESTGYTTNCGDSTVASTPSQQIVTTTVEPEANNCSPGYIYFEPTHSCYGRDPELGLTWNTWPKAEQYCEKQGGHLASIHSEEENRLIVSLGAIHGWGVWVGLYSVDENYTWKWSDATPIDYVPWFYGYDHPLYPDVNISCVYAYPYYDPRGSLVNDMCNNKQYFVCQLPAQN</sequence>
<dbReference type="PROSITE" id="PS00615">
    <property type="entry name" value="C_TYPE_LECTIN_1"/>
    <property type="match status" value="1"/>
</dbReference>
<dbReference type="PANTHER" id="PTHR22803">
    <property type="entry name" value="MANNOSE, PHOSPHOLIPASE, LECTIN RECEPTOR RELATED"/>
    <property type="match status" value="1"/>
</dbReference>
<feature type="domain" description="C-type lectin" evidence="2">
    <location>
        <begin position="448"/>
        <end position="568"/>
    </location>
</feature>
<dbReference type="Pfam" id="PF00059">
    <property type="entry name" value="Lectin_C"/>
    <property type="match status" value="1"/>
</dbReference>